<name>K9W6S7_9CYAN</name>
<dbReference type="eggNOG" id="ENOG50335C5">
    <property type="taxonomic scope" value="Bacteria"/>
</dbReference>
<dbReference type="AlphaFoldDB" id="K9W6S7"/>
<protein>
    <recommendedName>
        <fullName evidence="1">DUF6888 domain-containing protein</fullName>
    </recommendedName>
</protein>
<evidence type="ECO:0000259" key="1">
    <source>
        <dbReference type="Pfam" id="PF21828"/>
    </source>
</evidence>
<proteinExistence type="predicted"/>
<dbReference type="HOGENOM" id="CLU_195866_1_0_3"/>
<dbReference type="Proteomes" id="UP000010472">
    <property type="component" value="Chromosome"/>
</dbReference>
<dbReference type="OrthoDB" id="427187at2"/>
<dbReference type="RefSeq" id="WP_015205253.1">
    <property type="nucleotide sequence ID" value="NC_019753.1"/>
</dbReference>
<gene>
    <name evidence="2" type="ORF">Cri9333_4375</name>
</gene>
<sequence>MVYGNEDIDLPSGEQGIRCVILCQSLTNTFTPIYVVRLDERTGNVFILAGDNIEIEIYRNGLWRFL</sequence>
<dbReference type="InterPro" id="IPR054181">
    <property type="entry name" value="DUF6888"/>
</dbReference>
<accession>K9W6S7</accession>
<organism evidence="2 3">
    <name type="scientific">Crinalium epipsammum PCC 9333</name>
    <dbReference type="NCBI Taxonomy" id="1173022"/>
    <lineage>
        <taxon>Bacteria</taxon>
        <taxon>Bacillati</taxon>
        <taxon>Cyanobacteriota</taxon>
        <taxon>Cyanophyceae</taxon>
        <taxon>Gomontiellales</taxon>
        <taxon>Gomontiellaceae</taxon>
        <taxon>Crinalium</taxon>
    </lineage>
</organism>
<dbReference type="EMBL" id="CP003620">
    <property type="protein sequence ID" value="AFZ15160.1"/>
    <property type="molecule type" value="Genomic_DNA"/>
</dbReference>
<reference evidence="2 3" key="1">
    <citation type="submission" date="2012-06" db="EMBL/GenBank/DDBJ databases">
        <title>Finished chromosome of genome of Crinalium epipsammum PCC 9333.</title>
        <authorList>
            <consortium name="US DOE Joint Genome Institute"/>
            <person name="Gugger M."/>
            <person name="Coursin T."/>
            <person name="Rippka R."/>
            <person name="Tandeau De Marsac N."/>
            <person name="Huntemann M."/>
            <person name="Wei C.-L."/>
            <person name="Han J."/>
            <person name="Detter J.C."/>
            <person name="Han C."/>
            <person name="Tapia R."/>
            <person name="Davenport K."/>
            <person name="Daligault H."/>
            <person name="Erkkila T."/>
            <person name="Gu W."/>
            <person name="Munk A.C.C."/>
            <person name="Teshima H."/>
            <person name="Xu Y."/>
            <person name="Chain P."/>
            <person name="Chen A."/>
            <person name="Krypides N."/>
            <person name="Mavromatis K."/>
            <person name="Markowitz V."/>
            <person name="Szeto E."/>
            <person name="Ivanova N."/>
            <person name="Mikhailova N."/>
            <person name="Ovchinnikova G."/>
            <person name="Pagani I."/>
            <person name="Pati A."/>
            <person name="Goodwin L."/>
            <person name="Peters L."/>
            <person name="Pitluck S."/>
            <person name="Woyke T."/>
            <person name="Kerfeld C."/>
        </authorList>
    </citation>
    <scope>NUCLEOTIDE SEQUENCE [LARGE SCALE GENOMIC DNA]</scope>
    <source>
        <strain evidence="2 3">PCC 9333</strain>
    </source>
</reference>
<dbReference type="KEGG" id="cep:Cri9333_4375"/>
<feature type="domain" description="DUF6888" evidence="1">
    <location>
        <begin position="11"/>
        <end position="64"/>
    </location>
</feature>
<dbReference type="Pfam" id="PF21828">
    <property type="entry name" value="DUF6888"/>
    <property type="match status" value="1"/>
</dbReference>
<dbReference type="STRING" id="1173022.Cri9333_4375"/>
<evidence type="ECO:0000313" key="3">
    <source>
        <dbReference type="Proteomes" id="UP000010472"/>
    </source>
</evidence>
<keyword evidence="3" id="KW-1185">Reference proteome</keyword>
<evidence type="ECO:0000313" key="2">
    <source>
        <dbReference type="EMBL" id="AFZ15160.1"/>
    </source>
</evidence>